<sequence length="2014" mass="218099">MSWTGIAAGRNDLCFLCMVAVLAFALVVGTRSAHAEEGKSGLTANKLRLPKGPGSIEGIGPNAEPNLSMGLANYSIPIELPAGHSGLAPSLALVYRSGSGNSAVGIGWSIAGVPRIERMTSKGLPHFDQTDRFAVDGSDELVRVSDNAYRARYEQGFVRYTWFDPVKDGSSGYWMAEYPDGRKGYFGADMSGVPDPTAVVAGRRGARDGAFSYHLVDLVDALGHRIHFSYSRDRGQVYPARIAWVDTSAGPRHVVEFAYENRPDELSDGKPGVEIVTGLRVRDLLVTVRGSLLRRYHLSYEGPEQSGGLSRLQSVAIFGADNASIYPMGFYFQYTGVFSPECVEGSLWQVPKLVTMSSLGIDFATRDADLIDINGDSLPDVVDTGGTDAPHRFHIGDLRAAGSHGFAPAATSATSGTGSAKLSSDKVFMVDLNGDGFSDLIDVPNGRVLWNHGTGDWSPAAIITNGFPDIAGDAYMRFFDFDNDRIIDVVHADGGDMFYRRNNGDGTFAREEIRGSSFSQEWSFASGMRLADMNGDGMQDFARLIREDSTVGVVYRTNLGNGYFVENSIEMFCEINAASALAVELVDLNGDALSDVVAIFPGAISYCLNRAGHRLEPGPEQITHAEGGAIPADPSLSIRFADMNGSGSTDIVWIDPSGLVRYLELFPVRPNLLTRVDNGIGGITEISYGSGAAHMAQDGGPQSWRYRLPGPVTTVDRIVSYDELSGARQQRDLHYSDGFYDSGEKQFRGFARVIATSAGDANEASSRTISNFEVGQFDTYRKDLLINQTTESAGSVLSETVNVYGDCKLADVSATLSPRVRHICQTRSVRIIKEGTDPASWVELTTEYKYDGYGNRTRTADLGITKVGGGACGPCRGGKFGFPGRVCGAQCLGDERIETAEFLKPKPDGRWLLRSVLRRRVHAGDPRMGSEEVSYYDGKPYVGLPHREQTAGLLTRVSRKVTTNSGTVIDAQRFEYDADGNVTGLLDPVGNRRVIAYDEDRLLPVSEEVELDGYRLREEIAYHQLFEQPTESTAWLRVEGDQVVSTRRITSYSYDTFGRLNAIAKPGDSLTSPTNVFEYDLRGPVSRIVARSRTLAGGPLDLEAIQCFDGMGRKVQERTKIREGHYQVSGYTVYGARGDAVRSYQPYEGGAADCDSIPPAAVRFSTAAYDAIGRTIRTAYQDGDLYGTESAETMRYLPLSQVAYDSEDLDPASPHHDTPTTITSDGLGRVLRIERCLAADTSVATSFAYDPIGSLRGVADDAGNARRISSDLLGRVVRVDDPDAGRTTFEYDSAGNLVRSVDGRGVATRRSYDKANRLLSIWNEDAPSDSRSVFFYDALPSCPPDKCTNPEGSLVGTTYPLGPSAPGADVFGFDDRGRSTYFERRIGDATFVFRYAFDNADRPVASTYPDGRTIRRVLDGAGRTIAVPAYVPEVTYGPEGLPSTLVLANATQTRKAYDSRLRLASISTRDGGGTVVQSYAYGRDRVGNIERVVDGRASTGGPTANSRYVYDALYRLTEAHLDEGAKAAERTSYSYDRIDNILRKLSNLGAVSAEHVGDYTYRGGSAGPHAVTKAGGDAFEYDAAGNMVQRGSVKYEWDHLGRLQRAVSGDAELAYFAYDAGPRRVLKRETGHTSLYVSDDFEVNNGVATTYIWVGSNRVVRIEDSVDHSRPDGRAEVVTFIHHNHLGSAAVTTDVAGREVQRTEHYPYGEVRFASRGDEKYSFTGQERDRNTLLGYHLNRYYDPGLARWVSSDLLFIGAPATAIERPTAGANGYTYVGGDPTNSIDPAGLADASPVEFDPGGGHHFVPKSVTRELVRSGQISGEAAEVFNSSTTGWGKGIDPHQWSAGHAEYASAVREQFGAFAAGRDVIDASGARAFIEQIKGSASASIRSFLAPHMRVVEMIRAGESRAAIQAYWQPMRASFTRSGGFVGFAGALGNLIGKACVVLQLGANFSSMLDYGERHPNGPGWGAAAAAFGVEVVPVESVGRSSMVRHPITGELGTVVYGRFVPSSL</sequence>
<dbReference type="Pfam" id="PF13517">
    <property type="entry name" value="FG-GAP_3"/>
    <property type="match status" value="1"/>
</dbReference>
<dbReference type="GO" id="GO:0005737">
    <property type="term" value="C:cytoplasm"/>
    <property type="evidence" value="ECO:0007669"/>
    <property type="project" value="InterPro"/>
</dbReference>
<dbReference type="PANTHER" id="PTHR32305">
    <property type="match status" value="1"/>
</dbReference>
<dbReference type="Gene3D" id="2.180.10.10">
    <property type="entry name" value="RHS repeat-associated core"/>
    <property type="match status" value="2"/>
</dbReference>
<dbReference type="Pfam" id="PF12256">
    <property type="entry name" value="TcdB_toxin_midN"/>
    <property type="match status" value="1"/>
</dbReference>
<feature type="domain" description="Teneurin-like YD-shell" evidence="7">
    <location>
        <begin position="1452"/>
        <end position="1781"/>
    </location>
</feature>
<keyword evidence="2" id="KW-0964">Secreted</keyword>
<dbReference type="Pfam" id="PF03534">
    <property type="entry name" value="SpvB"/>
    <property type="match status" value="1"/>
</dbReference>
<dbReference type="PANTHER" id="PTHR32305:SF15">
    <property type="entry name" value="PROTEIN RHSA-RELATED"/>
    <property type="match status" value="1"/>
</dbReference>
<evidence type="ECO:0000259" key="6">
    <source>
        <dbReference type="Pfam" id="PF12256"/>
    </source>
</evidence>
<dbReference type="NCBIfam" id="TIGR03696">
    <property type="entry name" value="Rhs_assc_core"/>
    <property type="match status" value="1"/>
</dbReference>
<keyword evidence="3" id="KW-0732">Signal</keyword>
<dbReference type="EMBL" id="JABFJW010000180">
    <property type="protein sequence ID" value="NOK11751.1"/>
    <property type="molecule type" value="Genomic_DNA"/>
</dbReference>
<dbReference type="InterPro" id="IPR003284">
    <property type="entry name" value="Sal_SpvB"/>
</dbReference>
<comment type="subcellular location">
    <subcellularLocation>
        <location evidence="1">Secreted</location>
    </subcellularLocation>
</comment>
<evidence type="ECO:0000256" key="1">
    <source>
        <dbReference type="ARBA" id="ARBA00004613"/>
    </source>
</evidence>
<name>A0A7Y4JV55_9BACT</name>
<gene>
    <name evidence="8" type="ORF">HNS30_22170</name>
</gene>
<proteinExistence type="predicted"/>
<comment type="caution">
    <text evidence="8">The sequence shown here is derived from an EMBL/GenBank/DDBJ whole genome shotgun (WGS) entry which is preliminary data.</text>
</comment>
<evidence type="ECO:0000256" key="5">
    <source>
        <dbReference type="ARBA" id="ARBA00023026"/>
    </source>
</evidence>
<protein>
    <recommendedName>
        <fullName evidence="10">Insecticide toxin TcdB middle/N-terminal domain-containing protein</fullName>
    </recommendedName>
</protein>
<evidence type="ECO:0000259" key="7">
    <source>
        <dbReference type="Pfam" id="PF25023"/>
    </source>
</evidence>
<dbReference type="SUPFAM" id="SSF69318">
    <property type="entry name" value="Integrin alpha N-terminal domain"/>
    <property type="match status" value="1"/>
</dbReference>
<evidence type="ECO:0000256" key="2">
    <source>
        <dbReference type="ARBA" id="ARBA00022525"/>
    </source>
</evidence>
<dbReference type="InterPro" id="IPR013517">
    <property type="entry name" value="FG-GAP"/>
</dbReference>
<dbReference type="Pfam" id="PF25023">
    <property type="entry name" value="TEN_YD-shell"/>
    <property type="match status" value="1"/>
</dbReference>
<evidence type="ECO:0008006" key="10">
    <source>
        <dbReference type="Google" id="ProtNLM"/>
    </source>
</evidence>
<dbReference type="InterPro" id="IPR022045">
    <property type="entry name" value="TcdB_toxin_mid/N"/>
</dbReference>
<organism evidence="8 9">
    <name type="scientific">Corallococcus exercitus</name>
    <dbReference type="NCBI Taxonomy" id="2316736"/>
    <lineage>
        <taxon>Bacteria</taxon>
        <taxon>Pseudomonadati</taxon>
        <taxon>Myxococcota</taxon>
        <taxon>Myxococcia</taxon>
        <taxon>Myxococcales</taxon>
        <taxon>Cystobacterineae</taxon>
        <taxon>Myxococcaceae</taxon>
        <taxon>Corallococcus</taxon>
    </lineage>
</organism>
<evidence type="ECO:0000256" key="3">
    <source>
        <dbReference type="ARBA" id="ARBA00022729"/>
    </source>
</evidence>
<evidence type="ECO:0000256" key="4">
    <source>
        <dbReference type="ARBA" id="ARBA00022737"/>
    </source>
</evidence>
<dbReference type="GO" id="GO:0005576">
    <property type="term" value="C:extracellular region"/>
    <property type="evidence" value="ECO:0007669"/>
    <property type="project" value="UniProtKB-SubCell"/>
</dbReference>
<evidence type="ECO:0000313" key="8">
    <source>
        <dbReference type="EMBL" id="NOK11751.1"/>
    </source>
</evidence>
<dbReference type="Proteomes" id="UP000528460">
    <property type="component" value="Unassembled WGS sequence"/>
</dbReference>
<dbReference type="InterPro" id="IPR028994">
    <property type="entry name" value="Integrin_alpha_N"/>
</dbReference>
<reference evidence="8 9" key="1">
    <citation type="submission" date="2020-05" db="EMBL/GenBank/DDBJ databases">
        <authorList>
            <person name="Whitworth D."/>
        </authorList>
    </citation>
    <scope>NUCLEOTIDE SEQUENCE [LARGE SCALE GENOMIC DNA]</scope>
    <source>
        <strain evidence="8 9">CA046A</strain>
    </source>
</reference>
<dbReference type="InterPro" id="IPR031325">
    <property type="entry name" value="RHS_repeat"/>
</dbReference>
<evidence type="ECO:0000313" key="9">
    <source>
        <dbReference type="Proteomes" id="UP000528460"/>
    </source>
</evidence>
<keyword evidence="4" id="KW-0677">Repeat</keyword>
<dbReference type="Pfam" id="PF05593">
    <property type="entry name" value="RHS_repeat"/>
    <property type="match status" value="1"/>
</dbReference>
<keyword evidence="5" id="KW-0843">Virulence</keyword>
<accession>A0A7Y4JV55</accession>
<dbReference type="InterPro" id="IPR050708">
    <property type="entry name" value="T6SS_VgrG/RHS"/>
</dbReference>
<dbReference type="InterPro" id="IPR056823">
    <property type="entry name" value="TEN-like_YD-shell"/>
</dbReference>
<feature type="domain" description="Insecticide toxin TcdB middle/N-terminal" evidence="6">
    <location>
        <begin position="636"/>
        <end position="767"/>
    </location>
</feature>
<dbReference type="InterPro" id="IPR022385">
    <property type="entry name" value="Rhs_assc_core"/>
</dbReference>
<dbReference type="RefSeq" id="WP_171417703.1">
    <property type="nucleotide sequence ID" value="NZ_JABFJW010000180.1"/>
</dbReference>